<gene>
    <name evidence="2" type="ORF">METZ01_LOCUS62520</name>
</gene>
<name>A0A381T0E9_9ZZZZ</name>
<feature type="compositionally biased region" description="Polar residues" evidence="1">
    <location>
        <begin position="1"/>
        <end position="14"/>
    </location>
</feature>
<evidence type="ECO:0000256" key="1">
    <source>
        <dbReference type="SAM" id="MobiDB-lite"/>
    </source>
</evidence>
<protein>
    <submittedName>
        <fullName evidence="2">Uncharacterized protein</fullName>
    </submittedName>
</protein>
<dbReference type="EMBL" id="UINC01003838">
    <property type="protein sequence ID" value="SVA09666.1"/>
    <property type="molecule type" value="Genomic_DNA"/>
</dbReference>
<organism evidence="2">
    <name type="scientific">marine metagenome</name>
    <dbReference type="NCBI Taxonomy" id="408172"/>
    <lineage>
        <taxon>unclassified sequences</taxon>
        <taxon>metagenomes</taxon>
        <taxon>ecological metagenomes</taxon>
    </lineage>
</organism>
<dbReference type="AlphaFoldDB" id="A0A381T0E9"/>
<sequence length="43" mass="4786">MGEQGTDTQSQSRAGETRKSPFYTRNALKQSRGRLDTVGARDQ</sequence>
<proteinExistence type="predicted"/>
<feature type="region of interest" description="Disordered" evidence="1">
    <location>
        <begin position="1"/>
        <end position="43"/>
    </location>
</feature>
<accession>A0A381T0E9</accession>
<reference evidence="2" key="1">
    <citation type="submission" date="2018-05" db="EMBL/GenBank/DDBJ databases">
        <authorList>
            <person name="Lanie J.A."/>
            <person name="Ng W.-L."/>
            <person name="Kazmierczak K.M."/>
            <person name="Andrzejewski T.M."/>
            <person name="Davidsen T.M."/>
            <person name="Wayne K.J."/>
            <person name="Tettelin H."/>
            <person name="Glass J.I."/>
            <person name="Rusch D."/>
            <person name="Podicherti R."/>
            <person name="Tsui H.-C.T."/>
            <person name="Winkler M.E."/>
        </authorList>
    </citation>
    <scope>NUCLEOTIDE SEQUENCE</scope>
</reference>
<evidence type="ECO:0000313" key="2">
    <source>
        <dbReference type="EMBL" id="SVA09666.1"/>
    </source>
</evidence>
<feature type="compositionally biased region" description="Basic and acidic residues" evidence="1">
    <location>
        <begin position="33"/>
        <end position="43"/>
    </location>
</feature>